<sequence length="272" mass="28649">MADLKILVVFFVALFLKNGALSCSLHSHTSTSTSSSVSDSTTHTSVSCGSTSGQCSSNGLNQIASTSLDSTSFPQYNSVPVTSISDPGLPATPLSSSSFNYDELSNNYLPNYLSFPPIPIATPISLPFPSTNSFDSSQPFPSIDSPAHLKPLVLLFMPNSGSSKQWSTDRLIPYPLSNLQQITIPTTINVPDIKPTFVPEEVLSPVPETTTTFAPVSNNIPISAPVITITNSTDISTSSSNIVPTSGSLLQSVTEPALNPESDSINTPVPLV</sequence>
<feature type="chain" id="PRO_5015614773" evidence="2">
    <location>
        <begin position="23"/>
        <end position="272"/>
    </location>
</feature>
<accession>A0A2S2QFB1</accession>
<feature type="compositionally biased region" description="Polar residues" evidence="1">
    <location>
        <begin position="261"/>
        <end position="272"/>
    </location>
</feature>
<name>A0A2S2QFB1_9HEMI</name>
<protein>
    <submittedName>
        <fullName evidence="3">Uncharacterized protein</fullName>
    </submittedName>
</protein>
<proteinExistence type="predicted"/>
<keyword evidence="2" id="KW-0732">Signal</keyword>
<dbReference type="EMBL" id="GGMS01007225">
    <property type="protein sequence ID" value="MBY76428.1"/>
    <property type="molecule type" value="Transcribed_RNA"/>
</dbReference>
<evidence type="ECO:0000256" key="1">
    <source>
        <dbReference type="SAM" id="MobiDB-lite"/>
    </source>
</evidence>
<gene>
    <name evidence="3" type="ORF">g.153</name>
</gene>
<dbReference type="OrthoDB" id="10569992at2759"/>
<organism evidence="3">
    <name type="scientific">Sipha flava</name>
    <name type="common">yellow sugarcane aphid</name>
    <dbReference type="NCBI Taxonomy" id="143950"/>
    <lineage>
        <taxon>Eukaryota</taxon>
        <taxon>Metazoa</taxon>
        <taxon>Ecdysozoa</taxon>
        <taxon>Arthropoda</taxon>
        <taxon>Hexapoda</taxon>
        <taxon>Insecta</taxon>
        <taxon>Pterygota</taxon>
        <taxon>Neoptera</taxon>
        <taxon>Paraneoptera</taxon>
        <taxon>Hemiptera</taxon>
        <taxon>Sternorrhyncha</taxon>
        <taxon>Aphidomorpha</taxon>
        <taxon>Aphidoidea</taxon>
        <taxon>Aphididae</taxon>
        <taxon>Sipha</taxon>
    </lineage>
</organism>
<reference evidence="3" key="1">
    <citation type="submission" date="2018-04" db="EMBL/GenBank/DDBJ databases">
        <title>Transcriptome assembly of Sipha flava.</title>
        <authorList>
            <person name="Scully E.D."/>
            <person name="Geib S.M."/>
            <person name="Palmer N.A."/>
            <person name="Koch K."/>
            <person name="Bradshaw J."/>
            <person name="Heng-Moss T."/>
            <person name="Sarath G."/>
        </authorList>
    </citation>
    <scope>NUCLEOTIDE SEQUENCE</scope>
</reference>
<evidence type="ECO:0000313" key="3">
    <source>
        <dbReference type="EMBL" id="MBY76428.1"/>
    </source>
</evidence>
<dbReference type="AlphaFoldDB" id="A0A2S2QFB1"/>
<evidence type="ECO:0000256" key="2">
    <source>
        <dbReference type="SAM" id="SignalP"/>
    </source>
</evidence>
<feature type="signal peptide" evidence="2">
    <location>
        <begin position="1"/>
        <end position="22"/>
    </location>
</feature>
<feature type="region of interest" description="Disordered" evidence="1">
    <location>
        <begin position="253"/>
        <end position="272"/>
    </location>
</feature>